<keyword evidence="8 19" id="KW-0679">Respiratory chain</keyword>
<evidence type="ECO:0000256" key="1">
    <source>
        <dbReference type="ARBA" id="ARBA00004533"/>
    </source>
</evidence>
<sequence>MAVGERDPITGIHTTGHEWDGIKELDNRVPRAVIFFLVVTTLFSVVYWILMPAWPLGSTYTRGLLGLDQRQVVEESVREANAQRATWTQEIAQLDFDEISARPELMQIVAEAGKTLFGDNCAACHGLDAAGSPGFPSLADGTWLWGGDPQTVAETLRVGINSTHPETRFAQMPAFGRDGILDAAAISAIVSYIRSNAEGIADLGPQDAEGIEEGRRLFADNCAACHGAEGRGDQAVGAPDLMDDAWLVGSDRQTLVRTVWNGRQGHMPHWEGRLGETERKMLTLYVTEILAGRENRQQ</sequence>
<comment type="subcellular location">
    <subcellularLocation>
        <location evidence="1 19">Cell inner membrane</location>
    </subcellularLocation>
</comment>
<comment type="cofactor">
    <cofactor evidence="19">
        <name>heme c</name>
        <dbReference type="ChEBI" id="CHEBI:61717"/>
    </cofactor>
    <text evidence="19">Binds 2 heme C groups per subunit.</text>
</comment>
<keyword evidence="6 19" id="KW-0997">Cell inner membrane</keyword>
<feature type="domain" description="Cytochrome c" evidence="21">
    <location>
        <begin position="108"/>
        <end position="197"/>
    </location>
</feature>
<dbReference type="Proteomes" id="UP001589755">
    <property type="component" value="Unassembled WGS sequence"/>
</dbReference>
<evidence type="ECO:0000256" key="5">
    <source>
        <dbReference type="ARBA" id="ARBA00022475"/>
    </source>
</evidence>
<dbReference type="EMBL" id="JBHLXD010000004">
    <property type="protein sequence ID" value="MFC0207557.1"/>
    <property type="molecule type" value="Genomic_DNA"/>
</dbReference>
<dbReference type="InterPro" id="IPR036909">
    <property type="entry name" value="Cyt_c-like_dom_sf"/>
</dbReference>
<dbReference type="InterPro" id="IPR004678">
    <property type="entry name" value="Cyt_c_oxidase_cbb3_su3"/>
</dbReference>
<comment type="similarity">
    <text evidence="3 19">Belongs to the CcoP / FixP family.</text>
</comment>
<evidence type="ECO:0000256" key="8">
    <source>
        <dbReference type="ARBA" id="ARBA00022660"/>
    </source>
</evidence>
<keyword evidence="5 19" id="KW-1003">Cell membrane</keyword>
<keyword evidence="18 19" id="KW-0472">Membrane</keyword>
<dbReference type="Pfam" id="PF13442">
    <property type="entry name" value="Cytochrome_CBB3"/>
    <property type="match status" value="1"/>
</dbReference>
<keyword evidence="9 20" id="KW-0812">Transmembrane</keyword>
<evidence type="ECO:0000256" key="19">
    <source>
        <dbReference type="PIRNR" id="PIRNR000006"/>
    </source>
</evidence>
<dbReference type="InterPro" id="IPR050597">
    <property type="entry name" value="Cytochrome_c_Oxidase_Subunit"/>
</dbReference>
<evidence type="ECO:0000256" key="10">
    <source>
        <dbReference type="ARBA" id="ARBA00022723"/>
    </source>
</evidence>
<dbReference type="SUPFAM" id="SSF46626">
    <property type="entry name" value="Cytochrome c"/>
    <property type="match status" value="2"/>
</dbReference>
<keyword evidence="11" id="KW-0677">Repeat</keyword>
<evidence type="ECO:0000313" key="23">
    <source>
        <dbReference type="Proteomes" id="UP001589755"/>
    </source>
</evidence>
<dbReference type="Pfam" id="PF00034">
    <property type="entry name" value="Cytochrom_C"/>
    <property type="match status" value="1"/>
</dbReference>
<protein>
    <recommendedName>
        <fullName evidence="19">Cbb3-type cytochrome c oxidase subunit</fullName>
    </recommendedName>
</protein>
<evidence type="ECO:0000256" key="14">
    <source>
        <dbReference type="ARBA" id="ARBA00022989"/>
    </source>
</evidence>
<keyword evidence="12 19" id="KW-0375">Hydrogen ion transport</keyword>
<evidence type="ECO:0000256" key="15">
    <source>
        <dbReference type="ARBA" id="ARBA00023002"/>
    </source>
</evidence>
<evidence type="ECO:0000256" key="12">
    <source>
        <dbReference type="ARBA" id="ARBA00022781"/>
    </source>
</evidence>
<evidence type="ECO:0000256" key="13">
    <source>
        <dbReference type="ARBA" id="ARBA00022982"/>
    </source>
</evidence>
<keyword evidence="17 19" id="KW-0406">Ion transport</keyword>
<evidence type="ECO:0000256" key="3">
    <source>
        <dbReference type="ARBA" id="ARBA00006113"/>
    </source>
</evidence>
<dbReference type="PANTHER" id="PTHR33751">
    <property type="entry name" value="CBB3-TYPE CYTOCHROME C OXIDASE SUBUNIT FIXP"/>
    <property type="match status" value="1"/>
</dbReference>
<dbReference type="PIRSF" id="PIRSF000006">
    <property type="entry name" value="Cbb3-Cox_fixP"/>
    <property type="match status" value="1"/>
</dbReference>
<evidence type="ECO:0000256" key="17">
    <source>
        <dbReference type="ARBA" id="ARBA00023065"/>
    </source>
</evidence>
<evidence type="ECO:0000256" key="6">
    <source>
        <dbReference type="ARBA" id="ARBA00022519"/>
    </source>
</evidence>
<dbReference type="InterPro" id="IPR009056">
    <property type="entry name" value="Cyt_c-like_dom"/>
</dbReference>
<accession>A0ABV6D4J9</accession>
<dbReference type="InterPro" id="IPR038414">
    <property type="entry name" value="CcoP_N_sf"/>
</dbReference>
<dbReference type="PANTHER" id="PTHR33751:SF1">
    <property type="entry name" value="CBB3-TYPE CYTOCHROME C OXIDASE SUBUNIT FIXP"/>
    <property type="match status" value="1"/>
</dbReference>
<dbReference type="PROSITE" id="PS51007">
    <property type="entry name" value="CYTC"/>
    <property type="match status" value="2"/>
</dbReference>
<dbReference type="Pfam" id="PF14715">
    <property type="entry name" value="FixP_N"/>
    <property type="match status" value="1"/>
</dbReference>
<feature type="transmembrane region" description="Helical" evidence="20">
    <location>
        <begin position="32"/>
        <end position="50"/>
    </location>
</feature>
<keyword evidence="15 19" id="KW-0560">Oxidoreductase</keyword>
<evidence type="ECO:0000256" key="18">
    <source>
        <dbReference type="ARBA" id="ARBA00023136"/>
    </source>
</evidence>
<evidence type="ECO:0000256" key="20">
    <source>
        <dbReference type="SAM" id="Phobius"/>
    </source>
</evidence>
<dbReference type="Gene3D" id="6.10.280.130">
    <property type="match status" value="1"/>
</dbReference>
<reference evidence="22 23" key="1">
    <citation type="submission" date="2024-09" db="EMBL/GenBank/DDBJ databases">
        <authorList>
            <person name="Sun Q."/>
            <person name="Mori K."/>
        </authorList>
    </citation>
    <scope>NUCLEOTIDE SEQUENCE [LARGE SCALE GENOMIC DNA]</scope>
    <source>
        <strain evidence="22 23">CCM 8543</strain>
    </source>
</reference>
<keyword evidence="4 19" id="KW-0813">Transport</keyword>
<evidence type="ECO:0000256" key="11">
    <source>
        <dbReference type="ARBA" id="ARBA00022737"/>
    </source>
</evidence>
<proteinExistence type="inferred from homology"/>
<dbReference type="Gene3D" id="1.10.760.10">
    <property type="entry name" value="Cytochrome c-like domain"/>
    <property type="match status" value="2"/>
</dbReference>
<comment type="subunit">
    <text evidence="19">Component of the cbb3-type cytochrome c oxidase.</text>
</comment>
<evidence type="ECO:0000256" key="4">
    <source>
        <dbReference type="ARBA" id="ARBA00022448"/>
    </source>
</evidence>
<comment type="pathway">
    <text evidence="2 19">Energy metabolism; oxidative phosphorylation.</text>
</comment>
<evidence type="ECO:0000313" key="22">
    <source>
        <dbReference type="EMBL" id="MFC0207557.1"/>
    </source>
</evidence>
<evidence type="ECO:0000256" key="7">
    <source>
        <dbReference type="ARBA" id="ARBA00022617"/>
    </source>
</evidence>
<keyword evidence="13 19" id="KW-0249">Electron transport</keyword>
<dbReference type="RefSeq" id="WP_261519185.1">
    <property type="nucleotide sequence ID" value="NZ_JAODNW010000003.1"/>
</dbReference>
<gene>
    <name evidence="22" type="primary">ccoP</name>
    <name evidence="22" type="ORF">ACFFJ2_03980</name>
</gene>
<comment type="caution">
    <text evidence="22">The sequence shown here is derived from an EMBL/GenBank/DDBJ whole genome shotgun (WGS) entry which is preliminary data.</text>
</comment>
<keyword evidence="23" id="KW-1185">Reference proteome</keyword>
<organism evidence="22 23">
    <name type="scientific">Chelativorans intermedius</name>
    <dbReference type="NCBI Taxonomy" id="515947"/>
    <lineage>
        <taxon>Bacteria</taxon>
        <taxon>Pseudomonadati</taxon>
        <taxon>Pseudomonadota</taxon>
        <taxon>Alphaproteobacteria</taxon>
        <taxon>Hyphomicrobiales</taxon>
        <taxon>Phyllobacteriaceae</taxon>
        <taxon>Chelativorans</taxon>
    </lineage>
</organism>
<name>A0ABV6D4J9_9HYPH</name>
<evidence type="ECO:0000256" key="16">
    <source>
        <dbReference type="ARBA" id="ARBA00023004"/>
    </source>
</evidence>
<dbReference type="NCBIfam" id="TIGR00782">
    <property type="entry name" value="ccoP"/>
    <property type="match status" value="1"/>
</dbReference>
<evidence type="ECO:0000256" key="9">
    <source>
        <dbReference type="ARBA" id="ARBA00022692"/>
    </source>
</evidence>
<comment type="function">
    <text evidence="19">C-type cytochrome. Part of the cbb3-type cytochrome c oxidase complex.</text>
</comment>
<dbReference type="InterPro" id="IPR032858">
    <property type="entry name" value="CcoP_N"/>
</dbReference>
<evidence type="ECO:0000259" key="21">
    <source>
        <dbReference type="PROSITE" id="PS51007"/>
    </source>
</evidence>
<evidence type="ECO:0000256" key="2">
    <source>
        <dbReference type="ARBA" id="ARBA00004673"/>
    </source>
</evidence>
<keyword evidence="10 19" id="KW-0479">Metal-binding</keyword>
<keyword evidence="14 20" id="KW-1133">Transmembrane helix</keyword>
<feature type="domain" description="Cytochrome c" evidence="21">
    <location>
        <begin position="209"/>
        <end position="290"/>
    </location>
</feature>
<keyword evidence="7 19" id="KW-0349">Heme</keyword>
<keyword evidence="16 19" id="KW-0408">Iron</keyword>